<evidence type="ECO:0000313" key="4">
    <source>
        <dbReference type="Proteomes" id="UP000053201"/>
    </source>
</evidence>
<dbReference type="EMBL" id="KQ257455">
    <property type="protein sequence ID" value="KND01033.1"/>
    <property type="molecule type" value="Genomic_DNA"/>
</dbReference>
<reference evidence="3 4" key="1">
    <citation type="submission" date="2009-08" db="EMBL/GenBank/DDBJ databases">
        <title>The Genome Sequence of Spizellomyces punctatus strain DAOM BR117.</title>
        <authorList>
            <consortium name="The Broad Institute Genome Sequencing Platform"/>
            <person name="Russ C."/>
            <person name="Cuomo C."/>
            <person name="Shea T."/>
            <person name="Young S.K."/>
            <person name="Zeng Q."/>
            <person name="Koehrsen M."/>
            <person name="Haas B."/>
            <person name="Borodovsky M."/>
            <person name="Guigo R."/>
            <person name="Alvarado L."/>
            <person name="Berlin A."/>
            <person name="Bochicchio J."/>
            <person name="Borenstein D."/>
            <person name="Chapman S."/>
            <person name="Chen Z."/>
            <person name="Engels R."/>
            <person name="Freedman E."/>
            <person name="Gellesch M."/>
            <person name="Goldberg J."/>
            <person name="Griggs A."/>
            <person name="Gujja S."/>
            <person name="Heiman D."/>
            <person name="Hepburn T."/>
            <person name="Howarth C."/>
            <person name="Jen D."/>
            <person name="Larson L."/>
            <person name="Lewis B."/>
            <person name="Mehta T."/>
            <person name="Park D."/>
            <person name="Pearson M."/>
            <person name="Roberts A."/>
            <person name="Saif S."/>
            <person name="Shenoy N."/>
            <person name="Sisk P."/>
            <person name="Stolte C."/>
            <person name="Sykes S."/>
            <person name="Thomson T."/>
            <person name="Walk T."/>
            <person name="White J."/>
            <person name="Yandava C."/>
            <person name="Burger G."/>
            <person name="Gray M.W."/>
            <person name="Holland P.W.H."/>
            <person name="King N."/>
            <person name="Lang F.B.F."/>
            <person name="Roger A.J."/>
            <person name="Ruiz-Trillo I."/>
            <person name="Lander E."/>
            <person name="Nusbaum C."/>
        </authorList>
    </citation>
    <scope>NUCLEOTIDE SEQUENCE [LARGE SCALE GENOMIC DNA]</scope>
    <source>
        <strain evidence="3 4">DAOM BR117</strain>
    </source>
</reference>
<proteinExistence type="predicted"/>
<keyword evidence="4" id="KW-1185">Reference proteome</keyword>
<dbReference type="RefSeq" id="XP_016609072.1">
    <property type="nucleotide sequence ID" value="XM_016752372.1"/>
</dbReference>
<name>A0A0L0HJ24_SPIPD</name>
<evidence type="ECO:0000313" key="3">
    <source>
        <dbReference type="EMBL" id="KND01033.1"/>
    </source>
</evidence>
<dbReference type="OrthoDB" id="2123136at2759"/>
<evidence type="ECO:0000256" key="2">
    <source>
        <dbReference type="SAM" id="MobiDB-lite"/>
    </source>
</evidence>
<feature type="region of interest" description="Disordered" evidence="2">
    <location>
        <begin position="550"/>
        <end position="581"/>
    </location>
</feature>
<accession>A0A0L0HJ24</accession>
<dbReference type="VEuPathDB" id="FungiDB:SPPG_04126"/>
<feature type="region of interest" description="Disordered" evidence="2">
    <location>
        <begin position="600"/>
        <end position="630"/>
    </location>
</feature>
<feature type="coiled-coil region" evidence="1">
    <location>
        <begin position="490"/>
        <end position="550"/>
    </location>
</feature>
<dbReference type="GeneID" id="27687593"/>
<organism evidence="3 4">
    <name type="scientific">Spizellomyces punctatus (strain DAOM BR117)</name>
    <dbReference type="NCBI Taxonomy" id="645134"/>
    <lineage>
        <taxon>Eukaryota</taxon>
        <taxon>Fungi</taxon>
        <taxon>Fungi incertae sedis</taxon>
        <taxon>Chytridiomycota</taxon>
        <taxon>Chytridiomycota incertae sedis</taxon>
        <taxon>Chytridiomycetes</taxon>
        <taxon>Spizellomycetales</taxon>
        <taxon>Spizellomycetaceae</taxon>
        <taxon>Spizellomyces</taxon>
    </lineage>
</organism>
<protein>
    <submittedName>
        <fullName evidence="3">Uncharacterized protein</fullName>
    </submittedName>
</protein>
<dbReference type="Proteomes" id="UP000053201">
    <property type="component" value="Unassembled WGS sequence"/>
</dbReference>
<evidence type="ECO:0000256" key="1">
    <source>
        <dbReference type="SAM" id="Coils"/>
    </source>
</evidence>
<dbReference type="InParanoid" id="A0A0L0HJ24"/>
<dbReference type="AlphaFoldDB" id="A0A0L0HJ24"/>
<sequence>MADAETSARTEEERQELDLWEYLEVFPEDNKDVTALGLPPTARYPDIEGYRATRELQLNYILSKQLNEVEHLRKMALRTFDDDYCTSLHSSREIDRLNLCPPLFQMLTRKELEESQGESPGEDGNYPFQSSLMDLKRWVEKEASGGESESRTRPGISAHMLNVLYEKQYELMRMKQSRTLDEMFERQWRDGRNIMMQQNLKADRTWNYVAWEGPLEEEKQEINRKWAQSIADVQLLGRIEGTLDIPVKRIYISKTIPFDPRDTRNTDFLKRWCHEPWPKYIVRVAKPDKDQYERFYNLMAFSRGQRKAHVADLDDVPPGQKSARQMIMVPLHFVRRPLKYHPNLSKILDSSSYTFLGILYTRQGVPQGDQVLDCWGFDQYATTPLNKSDGKVPWEASSDSARFGVLESVLPHPPGQPLLAINTHGSQSAILPPPALGASSGLPNTPIGVTHLTTTLPFVATSYATPLQMASRDVPELVAPKGLTSIVAAQQSLQQQATRLESDITALEAIMRFATGPADSESQNKMKASFATKQKELESVREALQNIENGHGATSKFPPAISTASENPQLPQAMKGTAGPLSPATAPNMNSIASTLLDHLRRTGVLQPRDPRLQAQPAPPSGGTHEGHPS</sequence>
<keyword evidence="1" id="KW-0175">Coiled coil</keyword>
<gene>
    <name evidence="3" type="ORF">SPPG_04126</name>
</gene>